<dbReference type="CDD" id="cd00093">
    <property type="entry name" value="HTH_XRE"/>
    <property type="match status" value="1"/>
</dbReference>
<dbReference type="RefSeq" id="WP_254674118.1">
    <property type="nucleotide sequence ID" value="NZ_JAMWDU010000003.1"/>
</dbReference>
<dbReference type="InterPro" id="IPR001387">
    <property type="entry name" value="Cro/C1-type_HTH"/>
</dbReference>
<dbReference type="InterPro" id="IPR050807">
    <property type="entry name" value="TransReg_Diox_bact_type"/>
</dbReference>
<organism evidence="3 4">
    <name type="scientific">Devosia ureilytica</name>
    <dbReference type="NCBI Taxonomy" id="2952754"/>
    <lineage>
        <taxon>Bacteria</taxon>
        <taxon>Pseudomonadati</taxon>
        <taxon>Pseudomonadota</taxon>
        <taxon>Alphaproteobacteria</taxon>
        <taxon>Hyphomicrobiales</taxon>
        <taxon>Devosiaceae</taxon>
        <taxon>Devosia</taxon>
    </lineage>
</organism>
<dbReference type="Gene3D" id="1.10.260.40">
    <property type="entry name" value="lambda repressor-like DNA-binding domains"/>
    <property type="match status" value="1"/>
</dbReference>
<dbReference type="GO" id="GO:0003700">
    <property type="term" value="F:DNA-binding transcription factor activity"/>
    <property type="evidence" value="ECO:0007669"/>
    <property type="project" value="TreeGrafter"/>
</dbReference>
<dbReference type="GO" id="GO:0003677">
    <property type="term" value="F:DNA binding"/>
    <property type="evidence" value="ECO:0007669"/>
    <property type="project" value="UniProtKB-KW"/>
</dbReference>
<gene>
    <name evidence="3" type="ORF">NF348_07950</name>
</gene>
<dbReference type="Pfam" id="PF01381">
    <property type="entry name" value="HTH_3"/>
    <property type="match status" value="1"/>
</dbReference>
<dbReference type="PANTHER" id="PTHR46797">
    <property type="entry name" value="HTH-TYPE TRANSCRIPTIONAL REGULATOR"/>
    <property type="match status" value="1"/>
</dbReference>
<name>A0A9Q4FS79_9HYPH</name>
<evidence type="ECO:0000313" key="3">
    <source>
        <dbReference type="EMBL" id="MCP8887032.1"/>
    </source>
</evidence>
<dbReference type="SMART" id="SM00530">
    <property type="entry name" value="HTH_XRE"/>
    <property type="match status" value="1"/>
</dbReference>
<dbReference type="Proteomes" id="UP001060275">
    <property type="component" value="Unassembled WGS sequence"/>
</dbReference>
<dbReference type="PANTHER" id="PTHR46797:SF1">
    <property type="entry name" value="METHYLPHOSPHONATE SYNTHASE"/>
    <property type="match status" value="1"/>
</dbReference>
<keyword evidence="1" id="KW-0238">DNA-binding</keyword>
<protein>
    <submittedName>
        <fullName evidence="3">Helix-turn-helix domain-containing protein</fullName>
    </submittedName>
</protein>
<comment type="caution">
    <text evidence="3">The sequence shown here is derived from an EMBL/GenBank/DDBJ whole genome shotgun (WGS) entry which is preliminary data.</text>
</comment>
<dbReference type="InterPro" id="IPR010982">
    <property type="entry name" value="Lambda_DNA-bd_dom_sf"/>
</dbReference>
<dbReference type="EMBL" id="JAMWDU010000003">
    <property type="protein sequence ID" value="MCP8887032.1"/>
    <property type="molecule type" value="Genomic_DNA"/>
</dbReference>
<dbReference type="GO" id="GO:0005829">
    <property type="term" value="C:cytosol"/>
    <property type="evidence" value="ECO:0007669"/>
    <property type="project" value="TreeGrafter"/>
</dbReference>
<keyword evidence="4" id="KW-1185">Reference proteome</keyword>
<evidence type="ECO:0000259" key="2">
    <source>
        <dbReference type="PROSITE" id="PS50943"/>
    </source>
</evidence>
<sequence length="89" mass="9866">MDDPSTCRRYAGMLDYRRVLAENVKAARKALDLSQEALALEAAIDRTYVSGIERGRRNPSLTMIAKLAERLKTTPAALLSPMTQEQTGK</sequence>
<dbReference type="SUPFAM" id="SSF47413">
    <property type="entry name" value="lambda repressor-like DNA-binding domains"/>
    <property type="match status" value="1"/>
</dbReference>
<accession>A0A9Q4FS79</accession>
<feature type="domain" description="HTH cro/C1-type" evidence="2">
    <location>
        <begin position="24"/>
        <end position="78"/>
    </location>
</feature>
<evidence type="ECO:0000313" key="4">
    <source>
        <dbReference type="Proteomes" id="UP001060275"/>
    </source>
</evidence>
<proteinExistence type="predicted"/>
<reference evidence="3" key="1">
    <citation type="submission" date="2022-06" db="EMBL/GenBank/DDBJ databases">
        <title>Devosia sp. XJ19-45 genome assembly.</title>
        <authorList>
            <person name="Li B."/>
            <person name="Cai M."/>
            <person name="Nie G."/>
            <person name="Li W."/>
        </authorList>
    </citation>
    <scope>NUCLEOTIDE SEQUENCE</scope>
    <source>
        <strain evidence="3">XJ19-45</strain>
    </source>
</reference>
<evidence type="ECO:0000256" key="1">
    <source>
        <dbReference type="ARBA" id="ARBA00023125"/>
    </source>
</evidence>
<dbReference type="PROSITE" id="PS50943">
    <property type="entry name" value="HTH_CROC1"/>
    <property type="match status" value="1"/>
</dbReference>
<dbReference type="AlphaFoldDB" id="A0A9Q4FS79"/>